<dbReference type="SUPFAM" id="SSF110857">
    <property type="entry name" value="Gamma-glutamyl cyclotransferase-like"/>
    <property type="match status" value="1"/>
</dbReference>
<keyword evidence="3" id="KW-1185">Reference proteome</keyword>
<dbReference type="EMBL" id="CAXAMN010000203">
    <property type="protein sequence ID" value="CAK8986962.1"/>
    <property type="molecule type" value="Genomic_DNA"/>
</dbReference>
<dbReference type="InterPro" id="IPR009288">
    <property type="entry name" value="AIG2-like_dom"/>
</dbReference>
<feature type="domain" description="Gamma-glutamylcyclotransferase AIG2-like" evidence="1">
    <location>
        <begin position="21"/>
        <end position="183"/>
    </location>
</feature>
<proteinExistence type="predicted"/>
<dbReference type="InterPro" id="IPR036568">
    <property type="entry name" value="GGCT-like_sf"/>
</dbReference>
<reference evidence="2 3" key="1">
    <citation type="submission" date="2024-02" db="EMBL/GenBank/DDBJ databases">
        <authorList>
            <person name="Chen Y."/>
            <person name="Shah S."/>
            <person name="Dougan E. K."/>
            <person name="Thang M."/>
            <person name="Chan C."/>
        </authorList>
    </citation>
    <scope>NUCLEOTIDE SEQUENCE [LARGE SCALE GENOMIC DNA]</scope>
</reference>
<dbReference type="Gene3D" id="3.10.490.10">
    <property type="entry name" value="Gamma-glutamyl cyclotransferase-like"/>
    <property type="match status" value="1"/>
</dbReference>
<evidence type="ECO:0000313" key="3">
    <source>
        <dbReference type="Proteomes" id="UP001642484"/>
    </source>
</evidence>
<comment type="caution">
    <text evidence="2">The sequence shown here is derived from an EMBL/GenBank/DDBJ whole genome shotgun (WGS) entry which is preliminary data.</text>
</comment>
<dbReference type="Proteomes" id="UP001642484">
    <property type="component" value="Unassembled WGS sequence"/>
</dbReference>
<organism evidence="2 3">
    <name type="scientific">Durusdinium trenchii</name>
    <dbReference type="NCBI Taxonomy" id="1381693"/>
    <lineage>
        <taxon>Eukaryota</taxon>
        <taxon>Sar</taxon>
        <taxon>Alveolata</taxon>
        <taxon>Dinophyceae</taxon>
        <taxon>Suessiales</taxon>
        <taxon>Symbiodiniaceae</taxon>
        <taxon>Durusdinium</taxon>
    </lineage>
</organism>
<accession>A0ABP0HA77</accession>
<dbReference type="InterPro" id="IPR013024">
    <property type="entry name" value="GGCT-like"/>
</dbReference>
<sequence>MSPSASHVDTTSAMAEDVRAVFAYGTLRGDFSEKGDFWGVIAKTGAAWVPASVPGFKLYQEDCATYPFALQTESSEDVLHGTLLMWSQTSARRAIQRCDQIEGFDPESPHDGLYRRAMVDVPVSVDGLMKMVKEKDLLKDILGKSSDPSKDGDSASVTVRAFVYHQPMDGREKEVKHFPGGDWLSK</sequence>
<gene>
    <name evidence="2" type="ORF">CCMP2556_LOCUS694</name>
</gene>
<evidence type="ECO:0000259" key="1">
    <source>
        <dbReference type="Pfam" id="PF06094"/>
    </source>
</evidence>
<name>A0ABP0HA77_9DINO</name>
<dbReference type="CDD" id="cd06661">
    <property type="entry name" value="GGCT_like"/>
    <property type="match status" value="1"/>
</dbReference>
<evidence type="ECO:0000313" key="2">
    <source>
        <dbReference type="EMBL" id="CAK8986962.1"/>
    </source>
</evidence>
<dbReference type="Pfam" id="PF06094">
    <property type="entry name" value="GGACT"/>
    <property type="match status" value="1"/>
</dbReference>
<protein>
    <recommendedName>
        <fullName evidence="1">Gamma-glutamylcyclotransferase AIG2-like domain-containing protein</fullName>
    </recommendedName>
</protein>